<reference evidence="2" key="1">
    <citation type="submission" date="2017-12" db="EMBL/GenBank/DDBJ databases">
        <title>Gene loss provides genomic basis for host adaptation in cereal stripe rust fungi.</title>
        <authorList>
            <person name="Xia C."/>
        </authorList>
    </citation>
    <scope>NUCLEOTIDE SEQUENCE [LARGE SCALE GENOMIC DNA]</scope>
    <source>
        <strain evidence="2">93-210</strain>
    </source>
</reference>
<dbReference type="Proteomes" id="UP000239156">
    <property type="component" value="Unassembled WGS sequence"/>
</dbReference>
<organism evidence="2 3">
    <name type="scientific">Puccinia striiformis</name>
    <dbReference type="NCBI Taxonomy" id="27350"/>
    <lineage>
        <taxon>Eukaryota</taxon>
        <taxon>Fungi</taxon>
        <taxon>Dikarya</taxon>
        <taxon>Basidiomycota</taxon>
        <taxon>Pucciniomycotina</taxon>
        <taxon>Pucciniomycetes</taxon>
        <taxon>Pucciniales</taxon>
        <taxon>Pucciniaceae</taxon>
        <taxon>Puccinia</taxon>
    </lineage>
</organism>
<dbReference type="Pfam" id="PF18758">
    <property type="entry name" value="KDZ"/>
    <property type="match status" value="1"/>
</dbReference>
<accession>A0A2S4ULK4</accession>
<dbReference type="PANTHER" id="PTHR33096">
    <property type="entry name" value="CXC2 DOMAIN-CONTAINING PROTEIN"/>
    <property type="match status" value="1"/>
</dbReference>
<evidence type="ECO:0000313" key="2">
    <source>
        <dbReference type="EMBL" id="POV98149.1"/>
    </source>
</evidence>
<dbReference type="VEuPathDB" id="FungiDB:PSHT_10397"/>
<name>A0A2S4ULK4_9BASI</name>
<feature type="compositionally biased region" description="Basic residues" evidence="1">
    <location>
        <begin position="8"/>
        <end position="17"/>
    </location>
</feature>
<comment type="caution">
    <text evidence="2">The sequence shown here is derived from an EMBL/GenBank/DDBJ whole genome shotgun (WGS) entry which is preliminary data.</text>
</comment>
<dbReference type="InterPro" id="IPR040521">
    <property type="entry name" value="KDZ"/>
</dbReference>
<feature type="region of interest" description="Disordered" evidence="1">
    <location>
        <begin position="1"/>
        <end position="22"/>
    </location>
</feature>
<dbReference type="PANTHER" id="PTHR33096:SF1">
    <property type="entry name" value="CXC1-LIKE CYSTEINE CLUSTER ASSOCIATED WITH KDZ TRANSPOSASES DOMAIN-CONTAINING PROTEIN"/>
    <property type="match status" value="1"/>
</dbReference>
<dbReference type="EMBL" id="PKSL01000235">
    <property type="protein sequence ID" value="POV98149.1"/>
    <property type="molecule type" value="Genomic_DNA"/>
</dbReference>
<sequence>MPPFKGVGGKKKPRVRKPTTSTGIALSQSLQLEETNALSLSNNTDRQGILHIDQNRPTGVEVVENSEDQINQYVDDNQMRYENLPNPPNNSQVHNLLDYLQSNDYQIKKLLEEKHWKEVFEGMFSWFHQCSAKYHNGETSHVGIVIGKEHVGSRLSAMTILPFSQSIDEFLDANNPLILVNHGGMDEETSYVVRQWRQTMSSAVDAYREMLRREKNFTERLLKMQPIDKLSDICPKCFGPLVLGKKEHEPDYILCMDANFQQRRHVASSVEIHSKPETPSLFIDPDKVQLMENGMKEDNQEGESVDQMDRCTEQHTAANDVRGSNTWKACDDTGIFGMACRHDQVLRLINIFGSGEKAHFPMTMIDNLMKATQGDGEVAKK</sequence>
<keyword evidence="3" id="KW-1185">Reference proteome</keyword>
<dbReference type="VEuPathDB" id="FungiDB:PSTT_14602"/>
<proteinExistence type="predicted"/>
<evidence type="ECO:0000256" key="1">
    <source>
        <dbReference type="SAM" id="MobiDB-lite"/>
    </source>
</evidence>
<dbReference type="VEuPathDB" id="FungiDB:PSHT_03514"/>
<evidence type="ECO:0000313" key="3">
    <source>
        <dbReference type="Proteomes" id="UP000239156"/>
    </source>
</evidence>
<evidence type="ECO:0008006" key="4">
    <source>
        <dbReference type="Google" id="ProtNLM"/>
    </source>
</evidence>
<protein>
    <recommendedName>
        <fullName evidence="4">CxC1-like cysteine cluster associated with KDZ transposases domain-containing protein</fullName>
    </recommendedName>
</protein>
<dbReference type="AlphaFoldDB" id="A0A2S4ULK4"/>
<gene>
    <name evidence="2" type="ORF">PSTT_14602</name>
</gene>